<protein>
    <recommendedName>
        <fullName evidence="3">DNA-directed RNA polymerase</fullName>
    </recommendedName>
</protein>
<sequence>MFKISSVEWTDICIYTLSFVEAKLSHGSQKQKISKTSTVAYQIVGFAAHLLLELLEELRTKSFDELTKIFVNGCWVRIHRDPDFLVNISRQFKKHVLFF</sequence>
<keyword evidence="2" id="KW-1185">Reference proteome</keyword>
<dbReference type="InParanoid" id="A0A804JQA0"/>
<organism evidence="1 2">
    <name type="scientific">Musa acuminata subsp. malaccensis</name>
    <name type="common">Wild banana</name>
    <name type="synonym">Musa malaccensis</name>
    <dbReference type="NCBI Taxonomy" id="214687"/>
    <lineage>
        <taxon>Eukaryota</taxon>
        <taxon>Viridiplantae</taxon>
        <taxon>Streptophyta</taxon>
        <taxon>Embryophyta</taxon>
        <taxon>Tracheophyta</taxon>
        <taxon>Spermatophyta</taxon>
        <taxon>Magnoliopsida</taxon>
        <taxon>Liliopsida</taxon>
        <taxon>Zingiberales</taxon>
        <taxon>Musaceae</taxon>
        <taxon>Musa</taxon>
    </lineage>
</organism>
<evidence type="ECO:0000313" key="1">
    <source>
        <dbReference type="EnsemblPlants" id="Ma06_p38650.1"/>
    </source>
</evidence>
<dbReference type="Gene3D" id="3.90.1070.20">
    <property type="match status" value="1"/>
</dbReference>
<dbReference type="AlphaFoldDB" id="A0A804JQA0"/>
<dbReference type="Proteomes" id="UP000012960">
    <property type="component" value="Unplaced"/>
</dbReference>
<evidence type="ECO:0000313" key="2">
    <source>
        <dbReference type="Proteomes" id="UP000012960"/>
    </source>
</evidence>
<accession>A0A804JQA0</accession>
<dbReference type="EnsemblPlants" id="Ma06_t38650.1">
    <property type="protein sequence ID" value="Ma06_p38650.1"/>
    <property type="gene ID" value="Ma06_g38650"/>
</dbReference>
<reference evidence="1" key="1">
    <citation type="submission" date="2021-05" db="UniProtKB">
        <authorList>
            <consortium name="EnsemblPlants"/>
        </authorList>
    </citation>
    <scope>IDENTIFICATION</scope>
    <source>
        <strain evidence="1">subsp. malaccensis</strain>
    </source>
</reference>
<name>A0A804JQA0_MUSAM</name>
<evidence type="ECO:0008006" key="3">
    <source>
        <dbReference type="Google" id="ProtNLM"/>
    </source>
</evidence>
<dbReference type="Gramene" id="Ma06_t38650.1">
    <property type="protein sequence ID" value="Ma06_p38650.1"/>
    <property type="gene ID" value="Ma06_g38650"/>
</dbReference>
<proteinExistence type="predicted"/>